<protein>
    <submittedName>
        <fullName evidence="1">Uncharacterized protein</fullName>
    </submittedName>
</protein>
<gene>
    <name evidence="1" type="ORF">ENU08_00955</name>
</gene>
<dbReference type="AlphaFoldDB" id="A0A7C4NIV2"/>
<comment type="caution">
    <text evidence="1">The sequence shown here is derived from an EMBL/GenBank/DDBJ whole genome shotgun (WGS) entry which is preliminary data.</text>
</comment>
<name>A0A7C4NIV2_9CREN</name>
<dbReference type="EMBL" id="DTBD01000008">
    <property type="protein sequence ID" value="HGQ63803.1"/>
    <property type="molecule type" value="Genomic_DNA"/>
</dbReference>
<proteinExistence type="predicted"/>
<reference evidence="1" key="1">
    <citation type="journal article" date="2020" name="mSystems">
        <title>Genome- and Community-Level Interaction Insights into Carbon Utilization and Element Cycling Functions of Hydrothermarchaeota in Hydrothermal Sediment.</title>
        <authorList>
            <person name="Zhou Z."/>
            <person name="Liu Y."/>
            <person name="Xu W."/>
            <person name="Pan J."/>
            <person name="Luo Z.H."/>
            <person name="Li M."/>
        </authorList>
    </citation>
    <scope>NUCLEOTIDE SEQUENCE [LARGE SCALE GENOMIC DNA]</scope>
    <source>
        <strain evidence="1">SpSt-637</strain>
    </source>
</reference>
<accession>A0A7C4NIV2</accession>
<organism evidence="1">
    <name type="scientific">Ignisphaera aggregans</name>
    <dbReference type="NCBI Taxonomy" id="334771"/>
    <lineage>
        <taxon>Archaea</taxon>
        <taxon>Thermoproteota</taxon>
        <taxon>Thermoprotei</taxon>
        <taxon>Desulfurococcales</taxon>
        <taxon>Desulfurococcaceae</taxon>
        <taxon>Ignisphaera</taxon>
    </lineage>
</organism>
<sequence>MQVSKLMQASMCDETKPLLDIEGLAYIGKIGKLSIHVCGKNKKYIVIETVEGQRLCSPCADEDVISLSVKMIEHYSKSAKLVSS</sequence>
<evidence type="ECO:0000313" key="1">
    <source>
        <dbReference type="EMBL" id="HGQ63803.1"/>
    </source>
</evidence>